<organism evidence="2 3">
    <name type="scientific">Fusarium mexicanum</name>
    <dbReference type="NCBI Taxonomy" id="751941"/>
    <lineage>
        <taxon>Eukaryota</taxon>
        <taxon>Fungi</taxon>
        <taxon>Dikarya</taxon>
        <taxon>Ascomycota</taxon>
        <taxon>Pezizomycotina</taxon>
        <taxon>Sordariomycetes</taxon>
        <taxon>Hypocreomycetidae</taxon>
        <taxon>Hypocreales</taxon>
        <taxon>Nectriaceae</taxon>
        <taxon>Fusarium</taxon>
        <taxon>Fusarium fujikuroi species complex</taxon>
    </lineage>
</organism>
<comment type="caution">
    <text evidence="2">The sequence shown here is derived from an EMBL/GenBank/DDBJ whole genome shotgun (WGS) entry which is preliminary data.</text>
</comment>
<proteinExistence type="predicted"/>
<sequence>MHTETFLVSLLATLPAARAFKFTGPDPSEPIDVNKEITITWEGEIPDNLSPKFELLWHCEPDPLHKITSDINRLVDEIDLSDREYKVRFHSSNPMLTPFADKIAANKVFSFWAIFTDEKQDDIWVQYSSQNYAMIGLDKKQEEDPEVDL</sequence>
<name>A0A8H5MKY7_9HYPO</name>
<keyword evidence="1" id="KW-0732">Signal</keyword>
<evidence type="ECO:0000313" key="3">
    <source>
        <dbReference type="Proteomes" id="UP000522262"/>
    </source>
</evidence>
<evidence type="ECO:0000313" key="2">
    <source>
        <dbReference type="EMBL" id="KAF5532914.1"/>
    </source>
</evidence>
<gene>
    <name evidence="2" type="ORF">FMEXI_12138</name>
</gene>
<reference evidence="2 3" key="1">
    <citation type="submission" date="2020-05" db="EMBL/GenBank/DDBJ databases">
        <title>Identification and distribution of gene clusters putatively required for synthesis of sphingolipid metabolism inhibitors in phylogenetically diverse species of the filamentous fungus Fusarium.</title>
        <authorList>
            <person name="Kim H.-S."/>
            <person name="Busman M."/>
            <person name="Brown D.W."/>
            <person name="Divon H."/>
            <person name="Uhlig S."/>
            <person name="Proctor R.H."/>
        </authorList>
    </citation>
    <scope>NUCLEOTIDE SEQUENCE [LARGE SCALE GENOMIC DNA]</scope>
    <source>
        <strain evidence="2 3">NRRL 53147</strain>
    </source>
</reference>
<feature type="signal peptide" evidence="1">
    <location>
        <begin position="1"/>
        <end position="19"/>
    </location>
</feature>
<keyword evidence="3" id="KW-1185">Reference proteome</keyword>
<feature type="chain" id="PRO_5034271075" evidence="1">
    <location>
        <begin position="20"/>
        <end position="149"/>
    </location>
</feature>
<dbReference type="EMBL" id="JAAOAM010000346">
    <property type="protein sequence ID" value="KAF5532914.1"/>
    <property type="molecule type" value="Genomic_DNA"/>
</dbReference>
<evidence type="ECO:0000256" key="1">
    <source>
        <dbReference type="SAM" id="SignalP"/>
    </source>
</evidence>
<accession>A0A8H5MKY7</accession>
<dbReference type="AlphaFoldDB" id="A0A8H5MKY7"/>
<protein>
    <submittedName>
        <fullName evidence="2">Uncharacterized protein</fullName>
    </submittedName>
</protein>
<dbReference type="Proteomes" id="UP000522262">
    <property type="component" value="Unassembled WGS sequence"/>
</dbReference>